<gene>
    <name evidence="2" type="ORF">HHT355_1967</name>
</gene>
<evidence type="ECO:0008006" key="4">
    <source>
        <dbReference type="Google" id="ProtNLM"/>
    </source>
</evidence>
<dbReference type="Proteomes" id="UP000236497">
    <property type="component" value="Unassembled WGS sequence"/>
</dbReference>
<protein>
    <recommendedName>
        <fullName evidence="4">Thermophilic metalloprotease (M29)</fullName>
    </recommendedName>
</protein>
<evidence type="ECO:0000313" key="3">
    <source>
        <dbReference type="Proteomes" id="UP000236497"/>
    </source>
</evidence>
<dbReference type="GO" id="GO:0004177">
    <property type="term" value="F:aminopeptidase activity"/>
    <property type="evidence" value="ECO:0007669"/>
    <property type="project" value="InterPro"/>
</dbReference>
<keyword evidence="3" id="KW-1185">Reference proteome</keyword>
<dbReference type="InterPro" id="IPR052170">
    <property type="entry name" value="M29_Exopeptidase"/>
</dbReference>
<dbReference type="GO" id="GO:0046872">
    <property type="term" value="F:metal ion binding"/>
    <property type="evidence" value="ECO:0007669"/>
    <property type="project" value="UniProtKB-KW"/>
</dbReference>
<keyword evidence="1" id="KW-0479">Metal-binding</keyword>
<dbReference type="PANTHER" id="PTHR34448:SF1">
    <property type="entry name" value="BLL6088 PROTEIN"/>
    <property type="match status" value="1"/>
</dbReference>
<sequence>MKMILDDIEIDEIKERYDLAMERIRQIEREDEVNPALKDYFHKVAAFLVMVDKVAQMIREGSYDKRSLDELKSINCSLYDDIRGDNYLLSYANPVYACKKLGKKYGKLLSFLYTELRGTIVFAFEKELFLHTIYLELFIQIYGLSRWEADFAHKDIKRAIYEFMYDYCDILVYRQTAETVNPNFSFAKDIILNSDLNDLRYLYKYGDYISENEIKTAEFLNSLPYEQIKAMADTYTSGYKRGFEVNRLDLSKKSYVNIRYQIGFERLVREAIHNFRQMGLEPVIYRAAYLAINKKQHLKIGYHATSPNKQYDYDHRFDIGIFLNAAFNKRKLQAKKDALEKHKDYAEFYAGPAVIEVFGEELFSPEDKAEAVKLSKVQQKLLTQYNNDERLLLKEYLKLDETSFTIIAYPIPEIGKDFDAIFAETVKVNTLDNELYLKIQQRIIDVLDKGEYVRILGKGKNRTDMKVKLHPLNDPEKETNFENCVADVNIPVGEVFTSPMLKGTNGILHVPLVYLNDLAYHELELKFEDGKIVDYSCKNYEDEEKNKSFVKENLLYNHDTLPLGEFAIGTNTTAYMMGRKYDIASKLPILIAEKTGPHFAVGDTCYSFREDLKVYNPDGKEIIARDNEISLLRKTDISKAYFNCHTDITLPYDEIAEISAVLNDGTVIPIIKDSRFVLHGTEILNEAFDAN</sequence>
<proteinExistence type="predicted"/>
<evidence type="ECO:0000313" key="2">
    <source>
        <dbReference type="EMBL" id="CRZ35165.1"/>
    </source>
</evidence>
<dbReference type="RefSeq" id="WP_242967653.1">
    <property type="nucleotide sequence ID" value="NZ_CVTD020000023.1"/>
</dbReference>
<dbReference type="PANTHER" id="PTHR34448">
    <property type="entry name" value="AMINOPEPTIDASE"/>
    <property type="match status" value="1"/>
</dbReference>
<accession>A0A0H5SJ98</accession>
<reference evidence="2 3" key="1">
    <citation type="submission" date="2015-06" db="EMBL/GenBank/DDBJ databases">
        <authorList>
            <person name="Wibberg Daniel"/>
        </authorList>
    </citation>
    <scope>NUCLEOTIDE SEQUENCE [LARGE SCALE GENOMIC DNA]</scope>
    <source>
        <strain evidence="2 3">T3/55T</strain>
    </source>
</reference>
<dbReference type="AlphaFoldDB" id="A0A0H5SJ98"/>
<evidence type="ECO:0000256" key="1">
    <source>
        <dbReference type="ARBA" id="ARBA00022723"/>
    </source>
</evidence>
<dbReference type="Pfam" id="PF02073">
    <property type="entry name" value="Peptidase_M29"/>
    <property type="match status" value="1"/>
</dbReference>
<dbReference type="GO" id="GO:0006508">
    <property type="term" value="P:proteolysis"/>
    <property type="evidence" value="ECO:0007669"/>
    <property type="project" value="InterPro"/>
</dbReference>
<dbReference type="InterPro" id="IPR000787">
    <property type="entry name" value="Peptidase_M29"/>
</dbReference>
<organism evidence="2 3">
    <name type="scientific">Herbinix hemicellulosilytica</name>
    <dbReference type="NCBI Taxonomy" id="1564487"/>
    <lineage>
        <taxon>Bacteria</taxon>
        <taxon>Bacillati</taxon>
        <taxon>Bacillota</taxon>
        <taxon>Clostridia</taxon>
        <taxon>Lachnospirales</taxon>
        <taxon>Lachnospiraceae</taxon>
        <taxon>Herbinix</taxon>
    </lineage>
</organism>
<name>A0A0H5SJ98_HERHM</name>
<dbReference type="EMBL" id="CVTD020000023">
    <property type="protein sequence ID" value="CRZ35165.1"/>
    <property type="molecule type" value="Genomic_DNA"/>
</dbReference>
<dbReference type="SUPFAM" id="SSF144052">
    <property type="entry name" value="Thermophilic metalloprotease-like"/>
    <property type="match status" value="1"/>
</dbReference>